<proteinExistence type="inferred from homology"/>
<dbReference type="InterPro" id="IPR049160">
    <property type="entry name" value="PI4KB-PIK1_PIK"/>
</dbReference>
<dbReference type="Proteomes" id="UP000516437">
    <property type="component" value="Chromosome 6"/>
</dbReference>
<keyword evidence="8" id="KW-1003">Cell membrane</keyword>
<evidence type="ECO:0000256" key="2">
    <source>
        <dbReference type="ARBA" id="ARBA00004180"/>
    </source>
</evidence>
<evidence type="ECO:0000256" key="9">
    <source>
        <dbReference type="ARBA" id="ARBA00022553"/>
    </source>
</evidence>
<dbReference type="InterPro" id="IPR016024">
    <property type="entry name" value="ARM-type_fold"/>
</dbReference>
<dbReference type="PROSITE" id="PS50290">
    <property type="entry name" value="PI3_4_KINASE_3"/>
    <property type="match status" value="1"/>
</dbReference>
<keyword evidence="7" id="KW-0217">Developmental protein</keyword>
<evidence type="ECO:0000256" key="5">
    <source>
        <dbReference type="ARBA" id="ARBA00006209"/>
    </source>
</evidence>
<dbReference type="GO" id="GO:0046854">
    <property type="term" value="P:phosphatidylinositol phosphate biosynthetic process"/>
    <property type="evidence" value="ECO:0007669"/>
    <property type="project" value="InterPro"/>
</dbReference>
<keyword evidence="19" id="KW-1185">Reference proteome</keyword>
<accession>A0A6A1VFG2</accession>
<feature type="domain" description="PI3K/PI4K catalytic" evidence="16">
    <location>
        <begin position="943"/>
        <end position="1214"/>
    </location>
</feature>
<feature type="region of interest" description="Disordered" evidence="15">
    <location>
        <begin position="182"/>
        <end position="210"/>
    </location>
</feature>
<dbReference type="SMART" id="SM00146">
    <property type="entry name" value="PI3Kc"/>
    <property type="match status" value="1"/>
</dbReference>
<dbReference type="GO" id="GO:0005886">
    <property type="term" value="C:plasma membrane"/>
    <property type="evidence" value="ECO:0007669"/>
    <property type="project" value="UniProtKB-SubCell"/>
</dbReference>
<evidence type="ECO:0000256" key="8">
    <source>
        <dbReference type="ARBA" id="ARBA00022475"/>
    </source>
</evidence>
<reference evidence="18 19" key="1">
    <citation type="journal article" date="2019" name="Plant Biotechnol. J.">
        <title>The red bayberry genome and genetic basis of sex determination.</title>
        <authorList>
            <person name="Jia H.M."/>
            <person name="Jia H.J."/>
            <person name="Cai Q.L."/>
            <person name="Wang Y."/>
            <person name="Zhao H.B."/>
            <person name="Yang W.F."/>
            <person name="Wang G.Y."/>
            <person name="Li Y.H."/>
            <person name="Zhan D.L."/>
            <person name="Shen Y.T."/>
            <person name="Niu Q.F."/>
            <person name="Chang L."/>
            <person name="Qiu J."/>
            <person name="Zhao L."/>
            <person name="Xie H.B."/>
            <person name="Fu W.Y."/>
            <person name="Jin J."/>
            <person name="Li X.W."/>
            <person name="Jiao Y."/>
            <person name="Zhou C.C."/>
            <person name="Tu T."/>
            <person name="Chai C.Y."/>
            <person name="Gao J.L."/>
            <person name="Fan L.J."/>
            <person name="van de Weg E."/>
            <person name="Wang J.Y."/>
            <person name="Gao Z.S."/>
        </authorList>
    </citation>
    <scope>NUCLEOTIDE SEQUENCE [LARGE SCALE GENOMIC DNA]</scope>
    <source>
        <tissue evidence="18">Leaves</tissue>
    </source>
</reference>
<evidence type="ECO:0000256" key="1">
    <source>
        <dbReference type="ARBA" id="ARBA00001686"/>
    </source>
</evidence>
<comment type="similarity">
    <text evidence="5">Belongs to the PI3/PI4-kinase family. Type III PI4K subfamily.</text>
</comment>
<dbReference type="PANTHER" id="PTHR10048:SF22">
    <property type="entry name" value="PHOSPHATIDYLINOSITOL 4-KINASE BETA"/>
    <property type="match status" value="1"/>
</dbReference>
<dbReference type="InterPro" id="IPR001263">
    <property type="entry name" value="PI3K_accessory_dom"/>
</dbReference>
<organism evidence="18 19">
    <name type="scientific">Morella rubra</name>
    <name type="common">Chinese bayberry</name>
    <dbReference type="NCBI Taxonomy" id="262757"/>
    <lineage>
        <taxon>Eukaryota</taxon>
        <taxon>Viridiplantae</taxon>
        <taxon>Streptophyta</taxon>
        <taxon>Embryophyta</taxon>
        <taxon>Tracheophyta</taxon>
        <taxon>Spermatophyta</taxon>
        <taxon>Magnoliopsida</taxon>
        <taxon>eudicotyledons</taxon>
        <taxon>Gunneridae</taxon>
        <taxon>Pentapetalae</taxon>
        <taxon>rosids</taxon>
        <taxon>fabids</taxon>
        <taxon>Fagales</taxon>
        <taxon>Myricaceae</taxon>
        <taxon>Morella</taxon>
    </lineage>
</organism>
<feature type="region of interest" description="Disordered" evidence="15">
    <location>
        <begin position="424"/>
        <end position="448"/>
    </location>
</feature>
<feature type="region of interest" description="Disordered" evidence="15">
    <location>
        <begin position="912"/>
        <end position="937"/>
    </location>
</feature>
<dbReference type="Pfam" id="PF21245">
    <property type="entry name" value="PI4KB-PIK1_PIK"/>
    <property type="match status" value="1"/>
</dbReference>
<gene>
    <name evidence="18" type="ORF">CJ030_MR6G010873</name>
</gene>
<feature type="region of interest" description="Disordered" evidence="15">
    <location>
        <begin position="563"/>
        <end position="591"/>
    </location>
</feature>
<dbReference type="InterPro" id="IPR036940">
    <property type="entry name" value="PI3/4_kinase_cat_sf"/>
</dbReference>
<evidence type="ECO:0000313" key="18">
    <source>
        <dbReference type="EMBL" id="KAB1210577.1"/>
    </source>
</evidence>
<comment type="caution">
    <text evidence="18">The sequence shown here is derived from an EMBL/GenBank/DDBJ whole genome shotgun (WGS) entry which is preliminary data.</text>
</comment>
<dbReference type="GO" id="GO:0048015">
    <property type="term" value="P:phosphatidylinositol-mediated signaling"/>
    <property type="evidence" value="ECO:0007669"/>
    <property type="project" value="TreeGrafter"/>
</dbReference>
<evidence type="ECO:0000256" key="7">
    <source>
        <dbReference type="ARBA" id="ARBA00022473"/>
    </source>
</evidence>
<dbReference type="Gene3D" id="1.25.40.70">
    <property type="entry name" value="Phosphatidylinositol 3-kinase, accessory domain (PIK)"/>
    <property type="match status" value="1"/>
</dbReference>
<evidence type="ECO:0000256" key="12">
    <source>
        <dbReference type="ARBA" id="ARBA00022777"/>
    </source>
</evidence>
<dbReference type="InterPro" id="IPR015433">
    <property type="entry name" value="PI3/4_kinase"/>
</dbReference>
<comment type="subcellular location">
    <subcellularLocation>
        <location evidence="3">Cell membrane</location>
    </subcellularLocation>
    <subcellularLocation>
        <location evidence="2">Cytoplasmic vesicle membrane</location>
        <topology evidence="2">Peripheral membrane protein</topology>
        <orientation evidence="2">Cytoplasmic side</orientation>
    </subcellularLocation>
    <subcellularLocation>
        <location evidence="4">Golgi apparatus</location>
        <location evidence="4">trans-Golgi network</location>
    </subcellularLocation>
</comment>
<dbReference type="Gene3D" id="1.10.1070.11">
    <property type="entry name" value="Phosphatidylinositol 3-/4-kinase, catalytic domain"/>
    <property type="match status" value="1"/>
</dbReference>
<dbReference type="EMBL" id="RXIC02000024">
    <property type="protein sequence ID" value="KAB1210577.1"/>
    <property type="molecule type" value="Genomic_DNA"/>
</dbReference>
<comment type="catalytic activity">
    <reaction evidence="1">
        <text>a 1,2-diacyl-sn-glycero-3-phospho-(1D-myo-inositol) + ATP = a 1,2-diacyl-sn-glycero-3-phospho-(1D-myo-inositol 4-phosphate) + ADP + H(+)</text>
        <dbReference type="Rhea" id="RHEA:19877"/>
        <dbReference type="ChEBI" id="CHEBI:15378"/>
        <dbReference type="ChEBI" id="CHEBI:30616"/>
        <dbReference type="ChEBI" id="CHEBI:57880"/>
        <dbReference type="ChEBI" id="CHEBI:58178"/>
        <dbReference type="ChEBI" id="CHEBI:456216"/>
        <dbReference type="EC" id="2.7.1.67"/>
    </reaction>
</comment>
<name>A0A6A1VFG2_9ROSI</name>
<dbReference type="GO" id="GO:0005794">
    <property type="term" value="C:Golgi apparatus"/>
    <property type="evidence" value="ECO:0007669"/>
    <property type="project" value="UniProtKB-SubCell"/>
</dbReference>
<evidence type="ECO:0000256" key="11">
    <source>
        <dbReference type="ARBA" id="ARBA00022737"/>
    </source>
</evidence>
<evidence type="ECO:0000313" key="19">
    <source>
        <dbReference type="Proteomes" id="UP000516437"/>
    </source>
</evidence>
<evidence type="ECO:0000256" key="15">
    <source>
        <dbReference type="SAM" id="MobiDB-lite"/>
    </source>
</evidence>
<keyword evidence="13" id="KW-0333">Golgi apparatus</keyword>
<evidence type="ECO:0000256" key="3">
    <source>
        <dbReference type="ARBA" id="ARBA00004236"/>
    </source>
</evidence>
<dbReference type="Gene3D" id="3.30.1010.10">
    <property type="entry name" value="Phosphatidylinositol 3-kinase Catalytic Subunit, Chain A, domain 4"/>
    <property type="match status" value="1"/>
</dbReference>
<feature type="region of interest" description="Disordered" evidence="15">
    <location>
        <begin position="350"/>
        <end position="374"/>
    </location>
</feature>
<dbReference type="GO" id="GO:0048768">
    <property type="term" value="P:root hair cell tip growth"/>
    <property type="evidence" value="ECO:0007669"/>
    <property type="project" value="UniProtKB-ARBA"/>
</dbReference>
<feature type="compositionally biased region" description="Polar residues" evidence="15">
    <location>
        <begin position="185"/>
        <end position="210"/>
    </location>
</feature>
<dbReference type="Pfam" id="PF00454">
    <property type="entry name" value="PI3_PI4_kinase"/>
    <property type="match status" value="1"/>
</dbReference>
<evidence type="ECO:0000256" key="4">
    <source>
        <dbReference type="ARBA" id="ARBA00004601"/>
    </source>
</evidence>
<evidence type="ECO:0000259" key="17">
    <source>
        <dbReference type="PROSITE" id="PS51545"/>
    </source>
</evidence>
<keyword evidence="10" id="KW-0808">Transferase</keyword>
<dbReference type="InterPro" id="IPR018936">
    <property type="entry name" value="PI3/4_kinase_CS"/>
</dbReference>
<dbReference type="SUPFAM" id="SSF48371">
    <property type="entry name" value="ARM repeat"/>
    <property type="match status" value="1"/>
</dbReference>
<dbReference type="InterPro" id="IPR000403">
    <property type="entry name" value="PI3/4_kinase_cat_dom"/>
</dbReference>
<evidence type="ECO:0000256" key="14">
    <source>
        <dbReference type="ARBA" id="ARBA00023136"/>
    </source>
</evidence>
<dbReference type="FunFam" id="1.10.1070.11:FF:000019">
    <property type="entry name" value="Phosphatidylinositol 4-kinase beta 1"/>
    <property type="match status" value="1"/>
</dbReference>
<feature type="domain" description="PIK helical" evidence="17">
    <location>
        <begin position="1"/>
        <end position="141"/>
    </location>
</feature>
<keyword evidence="11" id="KW-0677">Repeat</keyword>
<dbReference type="GO" id="GO:0004430">
    <property type="term" value="F:1-phosphatidylinositol 4-kinase activity"/>
    <property type="evidence" value="ECO:0007669"/>
    <property type="project" value="UniProtKB-EC"/>
</dbReference>
<dbReference type="InterPro" id="IPR011009">
    <property type="entry name" value="Kinase-like_dom_sf"/>
</dbReference>
<dbReference type="AlphaFoldDB" id="A0A6A1VFG2"/>
<dbReference type="SUPFAM" id="SSF56112">
    <property type="entry name" value="Protein kinase-like (PK-like)"/>
    <property type="match status" value="1"/>
</dbReference>
<dbReference type="PANTHER" id="PTHR10048">
    <property type="entry name" value="PHOSPHATIDYLINOSITOL KINASE"/>
    <property type="match status" value="1"/>
</dbReference>
<feature type="region of interest" description="Disordered" evidence="15">
    <location>
        <begin position="1"/>
        <end position="22"/>
    </location>
</feature>
<dbReference type="InterPro" id="IPR057754">
    <property type="entry name" value="PI4-kinase_beta/PIK1_cat"/>
</dbReference>
<evidence type="ECO:0000256" key="13">
    <source>
        <dbReference type="ARBA" id="ARBA00023034"/>
    </source>
</evidence>
<dbReference type="PROSITE" id="PS00915">
    <property type="entry name" value="PI3_4_KINASE_1"/>
    <property type="match status" value="1"/>
</dbReference>
<keyword evidence="9" id="KW-0597">Phosphoprotein</keyword>
<feature type="compositionally biased region" description="Basic and acidic residues" evidence="15">
    <location>
        <begin position="424"/>
        <end position="437"/>
    </location>
</feature>
<dbReference type="GO" id="GO:0030659">
    <property type="term" value="C:cytoplasmic vesicle membrane"/>
    <property type="evidence" value="ECO:0007669"/>
    <property type="project" value="UniProtKB-SubCell"/>
</dbReference>
<dbReference type="PROSITE" id="PS51545">
    <property type="entry name" value="PIK_HELICAL"/>
    <property type="match status" value="1"/>
</dbReference>
<protein>
    <recommendedName>
        <fullName evidence="6">1-phosphatidylinositol 4-kinase</fullName>
        <ecNumber evidence="6">2.7.1.67</ecNumber>
    </recommendedName>
</protein>
<keyword evidence="14" id="KW-0472">Membrane</keyword>
<sequence length="1259" mass="141878">MVRLLGLNRGDSSECPREITSRTNRVSESGENGWLIRFFDSAFFCEWIAVSYLYKHDHPGVRDYLCNRMYTLPLSGVESYLFQICYMMVHKPSPSLDKFVIDICSKSLKIALKVHWFLVAEIEDSDDNEGISRLQEKCQIAATLMGEWPPLKQPQSVSSSPGSKNQVLNKLLSSKQRLLSLTSSPPTQKSLSFSPSSGNNVQEDGSQLSSEDNKLLKKFIPSPKFRDVLLFRKSTEKDDDESEKDGFFKRLLRDSRGEDEAGSKVRDMLLFRKSVEKEDEDSEKDGFFKRLLRDSKGEDEEMTSSSEGFFKKLFRDSKSDSEDKSVSKSIEDDEKEGFLRKFFKEKFEDKKDGNERRDDEDVHSEERGSKSVDHDEKEGFFRKLFKDKFDDKKDEDIVNSEEKVSKPAEDDEKEGFFRKFFKDKSDDKKESNDKTDDGNANDEEEEASEFSLFRRLFRVHPEDSKSTVANENSKGGSLLESSPGTESFFRKLFRDRDRSVEDSELFGSKNHKEHAVLVSKCALLPNLLNDEVFLNHNSVFFGSLVFKEVIVISITLTGCNSLRRPGSPKQRSEKPNAKPPLPNNTASQSRKSSYHESLDFVLSLCETSYGLVDVFPIEDRKSALCESLVEINSHVAEAQNSGGVCFPLGRGMYRVVHIPEDEAVLLNSREKAPYLICVEVLKSEMPSNTKETSGAQKLSRGGIPLANGDALLPKPPPWAYPLWTAQEVYRNSNDRMSRSTAQAIDQAMTHISEAKMKFVNVNLSIEKQLPCQSESIEHSSIHFACLESTLASTMVNDTSKEAPVTDLEWVRVVLTADPGVRMEDIEDQGPPRRKEHRRVPIKQEVGLRVRTSVAFRVGISGSVLKYLSGETISWGCLAAVQRGAILQVIDLFFVPKLDKRLMAAAAKGEAPPGLPLKGAGQESTDAQRVNGGSPKASDALSGEIWEVKKERIRRASVYGNLPGWDLCSVIVKSGDDCRQEHLAVQLISHFYDIFQEAGLPLWLRPYEVLVTSSYTALIETIPDTASLHSIKSRYPNIPSLREFFIAKYEENSPRFKLAQRNFVESMAGYSLVCYLLQVKDRHNGNLLLDEEGHIIHIDFGFMLSNSPGGVNFESAPFKLTRELLEVMDSDAEGGPSEFFDYFKVLCIQGFLTCRKHAERIILLVEMLQDSGFPCFKGGPRTIQNLRKRYHLSLTEEQCVSVVLSLISSSLDAWRTRQYDYYQRPSSPSSPSSGSTHCTAQLPWKGRIRGEIAAGTMLAG</sequence>
<keyword evidence="12 18" id="KW-0418">Kinase</keyword>
<evidence type="ECO:0000256" key="6">
    <source>
        <dbReference type="ARBA" id="ARBA00012169"/>
    </source>
</evidence>
<feature type="compositionally biased region" description="Basic and acidic residues" evidence="15">
    <location>
        <begin position="11"/>
        <end position="20"/>
    </location>
</feature>
<dbReference type="FunFam" id="3.30.1010.10:FF:000038">
    <property type="entry name" value="Phosphatidylinositol 4-kinase beta 1"/>
    <property type="match status" value="1"/>
</dbReference>
<dbReference type="PROSITE" id="PS00916">
    <property type="entry name" value="PI3_4_KINASE_2"/>
    <property type="match status" value="1"/>
</dbReference>
<feature type="compositionally biased region" description="Acidic residues" evidence="15">
    <location>
        <begin position="439"/>
        <end position="448"/>
    </location>
</feature>
<evidence type="ECO:0000259" key="16">
    <source>
        <dbReference type="PROSITE" id="PS50290"/>
    </source>
</evidence>
<dbReference type="OrthoDB" id="10264149at2759"/>
<dbReference type="EC" id="2.7.1.67" evidence="6"/>
<dbReference type="InterPro" id="IPR042236">
    <property type="entry name" value="PI3K_accessory_sf"/>
</dbReference>
<evidence type="ECO:0000256" key="10">
    <source>
        <dbReference type="ARBA" id="ARBA00022679"/>
    </source>
</evidence>
<dbReference type="GO" id="GO:0009860">
    <property type="term" value="P:pollen tube growth"/>
    <property type="evidence" value="ECO:0007669"/>
    <property type="project" value="UniProtKB-ARBA"/>
</dbReference>
<dbReference type="CDD" id="cd05168">
    <property type="entry name" value="PI4Kc_III_beta"/>
    <property type="match status" value="1"/>
</dbReference>